<accession>A0A8C5L418</accession>
<dbReference type="InterPro" id="IPR036392">
    <property type="entry name" value="PLAT/LH2_dom_sf"/>
</dbReference>
<feature type="compositionally biased region" description="Polar residues" evidence="11">
    <location>
        <begin position="411"/>
        <end position="441"/>
    </location>
</feature>
<feature type="transmembrane region" description="Helical" evidence="12">
    <location>
        <begin position="1975"/>
        <end position="1992"/>
    </location>
</feature>
<dbReference type="Gene3D" id="2.60.60.20">
    <property type="entry name" value="PLAT/LH2 domain"/>
    <property type="match status" value="1"/>
</dbReference>
<evidence type="ECO:0000256" key="6">
    <source>
        <dbReference type="ARBA" id="ARBA00022989"/>
    </source>
</evidence>
<dbReference type="Pfam" id="PF01477">
    <property type="entry name" value="PLAT"/>
    <property type="match status" value="1"/>
</dbReference>
<evidence type="ECO:0000256" key="3">
    <source>
        <dbReference type="ARBA" id="ARBA00022692"/>
    </source>
</evidence>
<evidence type="ECO:0000313" key="16">
    <source>
        <dbReference type="Proteomes" id="UP000694385"/>
    </source>
</evidence>
<dbReference type="InterPro" id="IPR016186">
    <property type="entry name" value="C-type_lectin-like/link_sf"/>
</dbReference>
<feature type="compositionally biased region" description="Polar residues" evidence="11">
    <location>
        <begin position="2062"/>
        <end position="2074"/>
    </location>
</feature>
<dbReference type="InterPro" id="IPR000434">
    <property type="entry name" value="PC1"/>
</dbReference>
<dbReference type="InterPro" id="IPR046791">
    <property type="entry name" value="Polycystin_dom"/>
</dbReference>
<evidence type="ECO:0000256" key="2">
    <source>
        <dbReference type="ARBA" id="ARBA00007200"/>
    </source>
</evidence>
<dbReference type="CDD" id="cd00037">
    <property type="entry name" value="CLECT"/>
    <property type="match status" value="1"/>
</dbReference>
<feature type="domain" description="GAIN-B" evidence="14">
    <location>
        <begin position="856"/>
        <end position="1018"/>
    </location>
</feature>
<name>A0A8C5L418_JACJA</name>
<dbReference type="Pfam" id="PF20519">
    <property type="entry name" value="Polycystin_dom"/>
    <property type="match status" value="1"/>
</dbReference>
<dbReference type="PROSITE" id="PS50095">
    <property type="entry name" value="PLAT"/>
    <property type="match status" value="1"/>
</dbReference>
<dbReference type="GO" id="GO:0043235">
    <property type="term" value="C:receptor complex"/>
    <property type="evidence" value="ECO:0007669"/>
    <property type="project" value="Ensembl"/>
</dbReference>
<feature type="compositionally biased region" description="Polar residues" evidence="11">
    <location>
        <begin position="2099"/>
        <end position="2112"/>
    </location>
</feature>
<dbReference type="Pfam" id="PF00059">
    <property type="entry name" value="Lectin_C"/>
    <property type="match status" value="1"/>
</dbReference>
<proteinExistence type="inferred from homology"/>
<feature type="region of interest" description="Disordered" evidence="11">
    <location>
        <begin position="285"/>
        <end position="357"/>
    </location>
</feature>
<feature type="transmembrane region" description="Helical" evidence="12">
    <location>
        <begin position="1803"/>
        <end position="1824"/>
    </location>
</feature>
<feature type="transmembrane region" description="Helical" evidence="12">
    <location>
        <begin position="1540"/>
        <end position="1557"/>
    </location>
</feature>
<dbReference type="InterPro" id="IPR042060">
    <property type="entry name" value="PLAT_polycystin1"/>
</dbReference>
<keyword evidence="6 12" id="KW-1133">Transmembrane helix</keyword>
<dbReference type="InterPro" id="IPR057244">
    <property type="entry name" value="GAIN_B"/>
</dbReference>
<protein>
    <submittedName>
        <fullName evidence="15">Polycystic kidney disease 1 like 3</fullName>
    </submittedName>
</protein>
<evidence type="ECO:0000256" key="8">
    <source>
        <dbReference type="ARBA" id="ARBA00023157"/>
    </source>
</evidence>
<dbReference type="FunFam" id="2.60.60.20:FF:000008">
    <property type="entry name" value="Polycystic kidney disease 1-like 2, isoform CRA_a"/>
    <property type="match status" value="1"/>
</dbReference>
<dbReference type="Pfam" id="PF01825">
    <property type="entry name" value="GPS"/>
    <property type="match status" value="1"/>
</dbReference>
<dbReference type="Ensembl" id="ENSJJAT00000024130.1">
    <property type="protein sequence ID" value="ENSJJAP00000017608.1"/>
    <property type="gene ID" value="ENSJJAG00000019074.1"/>
</dbReference>
<evidence type="ECO:0000256" key="9">
    <source>
        <dbReference type="ARBA" id="ARBA00023180"/>
    </source>
</evidence>
<evidence type="ECO:0000313" key="15">
    <source>
        <dbReference type="Ensembl" id="ENSJJAP00000017608.1"/>
    </source>
</evidence>
<feature type="compositionally biased region" description="Polar residues" evidence="11">
    <location>
        <begin position="339"/>
        <end position="357"/>
    </location>
</feature>
<feature type="compositionally biased region" description="Low complexity" evidence="11">
    <location>
        <begin position="293"/>
        <end position="309"/>
    </location>
</feature>
<keyword evidence="3 12" id="KW-0812">Transmembrane</keyword>
<dbReference type="PROSITE" id="PS50221">
    <property type="entry name" value="GAIN_B"/>
    <property type="match status" value="1"/>
</dbReference>
<dbReference type="GeneTree" id="ENSGT00940000162813"/>
<dbReference type="Gene3D" id="2.60.220.50">
    <property type="match status" value="1"/>
</dbReference>
<dbReference type="Proteomes" id="UP000694385">
    <property type="component" value="Unassembled WGS sequence"/>
</dbReference>
<keyword evidence="8" id="KW-1015">Disulfide bond</keyword>
<sequence length="2112" mass="234914">MFFQRSTWPWLYMTVGVILGHKQSKSEQDGKSQCFQFNRVHCSFEEAKAYCHKQGGRLAQAWKQEIKAVIQSSLEEGSWWWVEQNPKQRKHQGTSHPGNGIPWGVSKYGKCTSVFKSSEDMSSKQDQCAQKHYFICQAGRQDLFGLNVQADTDVHHVQEGEAAGHFTSTARKQRERWMLVLTRFLSFIQSRTPVHQMVPPASVAPPRHYLGDVSWHADNQYKPSHIVQRVSKKLFFLFNIMCDSNHPSSIPPQTTAVTPVTQVTSVIPVSRNPSQVTLITTIPRRPSQVTSFTPASSSPPQVTSVTPASRNPSQVTLVTTIPSSPPQVTSVTPAARSPPQVTSVTPAASSPPQVTLVTPVSRNPSQVMSVTPAASSPPQVMLVTPVSRNPSQVTLVTTISSSPSQVTSVTPAASSPPQVMSVTPAASSPPQVTSVTPAASSPPQVMLVTPLSRNPSQVTLVTTIPSSPSQVMSVTPPSSSPPQVTSVTPAASSPPQVTSVTPASSSPPQVTSVTPASSSPPQVMSVTPAASSPPQVTSVTPAASSPPQEMSDLPAPNSLPQSVITEPTRPVSAAPAGRPLVDITSRSKEDSHPSVITTHPQASFQNASNQVLNETAGKFGGAIPGLQAHSRLKKACDILQKRRHFTPTFPAPDQENSSWSSKTPARICLFSPLNSEAQGKKESQQPKQDTEKVGVLYVNSQLCPETLSLSRYHTLEDMLETSLMALGEIQEAFLQQSPFAESSVTLTSSVATLVFSSQNISTLPLSSYTLGDPAPVRLGFPSAAALKALWNNHLGINVQVTGLAFNPFKTLDNRSIAGSVGSVLLSSGHETLQVHDLMEDVEIMLWRNSSMEIHPTTFRTSTDRFIITMNVTSLEKSLIVTIDPESPLLMTLYLGFQYQPDHTHFHLNITLPKDHVWQKDEEYTWVLTPESLQYGIGTYYITAMVNKRMEATLQTPVLVSVVTGITQCYFWDKYNRTWNSNGCQVGSQSTVWKTQCLCNHLTFFSSDFFIVPRTVDIEDTVKLFLHVTNNPVGVSLLASLLGFYMILVVWAWRKDQLDMQKVKVTVLADNDPSAQFHYLIQVYTGYRRRAATTAKVVITLYGSEGRSDPHHLCDPQKTVFERGALDVFLLTTESSLGELHGLRLWHDNSGSSPSWFVSQVVVSDMALKRKWHFLCNCWLAEDLGDCEHDGVFMPATKRDLLSFRHLFSSMIIEKFTQDYLWLSVATRHPWNQLTRVKRLTCCMTLLLCDMVINVMFWKMGGTAAKRDEQIGPFTVTWSELLISIQTTVILLPVHLVIERLFLLIQPQEALPPLPPMQASCPSSAAGEPPSLTVVVEELKETVGFLLRRNIRLLSECDLSLWSSCNINKLVKLLSSLIYSHLEDQGRYQQAESHWANVVSETHHHFCCYLLKVLLRLKSHLGTLGLGQVHQPCNFSEAASQLQKLQELLETQILPREQRPCRNTTSFPILSPEEGKQPISTRLLRWLTYISWLLLSVISLASAFFTALYSLELNKDQAASWVISMILSVLQDIFISQPVKVTFFTFLFSLMVSWMPWLHKDKEQQTKKIVALWAKCSSSLPGLRDKNNPIYTAPTMSSPAKRPKKAWTKKKLFKLTGDILVQIIFLILLMTAVYSAKNSNKFFLHQAIWKSFSRSFSDIKLLEDFYPWANQTLLPNLYGDYRGFITDGNNFLLGNVLLRQIRITNATFFPVSFQNPVKPYYHHQEDMKNYRVGWGPPDTNSTKSDSIWHYQNQESLGGNPIQGEFATYSGGGYVVRLGRTSSTATRILQHLEQMHWLDHCTKALFVEFVVFNANVNLFCVVTLILESNNVGMKISSLALTGCRLKRQKWKFLTRRRNILDTSIILISFSILGLDMKRISLHHKNMMQYHLDQDRFISFHETLKVSSAVTHLMGFLVLLATVQLWDLLRHNPRFQVINKTLSKAWDEVMGFLLIILILLTSYAMTFNLLFGWSISDYQSFFSSAVNVIGLLMGISPHKEVIALYPVLGPLLILTSVILMGLTIINLFISAILIAFGKERKSLKKEAALTDMLLQKLSDLLGIQQHKNQPSPENSSNLRERSSKSMSSDAEVLAPADAVGSVSGTDGNSGSTKLS</sequence>
<dbReference type="GO" id="GO:0005886">
    <property type="term" value="C:plasma membrane"/>
    <property type="evidence" value="ECO:0007669"/>
    <property type="project" value="Ensembl"/>
</dbReference>
<evidence type="ECO:0000259" key="13">
    <source>
        <dbReference type="PROSITE" id="PS50095"/>
    </source>
</evidence>
<feature type="compositionally biased region" description="Low complexity" evidence="11">
    <location>
        <begin position="467"/>
        <end position="523"/>
    </location>
</feature>
<dbReference type="InterPro" id="IPR000203">
    <property type="entry name" value="GPS"/>
</dbReference>
<keyword evidence="16" id="KW-1185">Reference proteome</keyword>
<feature type="compositionally biased region" description="Low complexity" evidence="11">
    <location>
        <begin position="318"/>
        <end position="333"/>
    </location>
</feature>
<dbReference type="PRINTS" id="PR00500">
    <property type="entry name" value="POLYCYSTIN1"/>
</dbReference>
<dbReference type="SUPFAM" id="SSF56436">
    <property type="entry name" value="C-type lectin-like"/>
    <property type="match status" value="1"/>
</dbReference>
<feature type="transmembrane region" description="Helical" evidence="12">
    <location>
        <begin position="1618"/>
        <end position="1635"/>
    </location>
</feature>
<dbReference type="GO" id="GO:0050982">
    <property type="term" value="P:detection of mechanical stimulus"/>
    <property type="evidence" value="ECO:0007669"/>
    <property type="project" value="TreeGrafter"/>
</dbReference>
<keyword evidence="9" id="KW-0325">Glycoprotein</keyword>
<dbReference type="Gene3D" id="3.10.100.10">
    <property type="entry name" value="Mannose-Binding Protein A, subunit A"/>
    <property type="match status" value="1"/>
</dbReference>
<evidence type="ECO:0000259" key="14">
    <source>
        <dbReference type="PROSITE" id="PS50221"/>
    </source>
</evidence>
<reference evidence="15" key="1">
    <citation type="submission" date="2025-08" db="UniProtKB">
        <authorList>
            <consortium name="Ensembl"/>
        </authorList>
    </citation>
    <scope>IDENTIFICATION</scope>
</reference>
<feature type="region of interest" description="Disordered" evidence="11">
    <location>
        <begin position="2062"/>
        <end position="2112"/>
    </location>
</feature>
<evidence type="ECO:0000256" key="10">
    <source>
        <dbReference type="PROSITE-ProRule" id="PRU00152"/>
    </source>
</evidence>
<dbReference type="GO" id="GO:0071468">
    <property type="term" value="P:cellular response to acidic pH"/>
    <property type="evidence" value="ECO:0007669"/>
    <property type="project" value="Ensembl"/>
</dbReference>
<dbReference type="SUPFAM" id="SSF49723">
    <property type="entry name" value="Lipase/lipooxygenase domain (PLAT/LH2 domain)"/>
    <property type="match status" value="1"/>
</dbReference>
<keyword evidence="5" id="KW-0430">Lectin</keyword>
<comment type="caution">
    <text evidence="10">Lacks conserved residue(s) required for the propagation of feature annotation.</text>
</comment>
<organism evidence="15 16">
    <name type="scientific">Jaculus jaculus</name>
    <name type="common">Lesser Egyptian jerboa</name>
    <dbReference type="NCBI Taxonomy" id="51337"/>
    <lineage>
        <taxon>Eukaryota</taxon>
        <taxon>Metazoa</taxon>
        <taxon>Chordata</taxon>
        <taxon>Craniata</taxon>
        <taxon>Vertebrata</taxon>
        <taxon>Euteleostomi</taxon>
        <taxon>Mammalia</taxon>
        <taxon>Eutheria</taxon>
        <taxon>Euarchontoglires</taxon>
        <taxon>Glires</taxon>
        <taxon>Rodentia</taxon>
        <taxon>Myomorpha</taxon>
        <taxon>Dipodoidea</taxon>
        <taxon>Dipodidae</taxon>
        <taxon>Dipodinae</taxon>
        <taxon>Jaculus</taxon>
    </lineage>
</organism>
<keyword evidence="4" id="KW-0732">Signal</keyword>
<reference evidence="15" key="2">
    <citation type="submission" date="2025-09" db="UniProtKB">
        <authorList>
            <consortium name="Ensembl"/>
        </authorList>
    </citation>
    <scope>IDENTIFICATION</scope>
</reference>
<dbReference type="GO" id="GO:0030246">
    <property type="term" value="F:carbohydrate binding"/>
    <property type="evidence" value="ECO:0007669"/>
    <property type="project" value="UniProtKB-KW"/>
</dbReference>
<dbReference type="InterPro" id="IPR051223">
    <property type="entry name" value="Polycystin"/>
</dbReference>
<feature type="transmembrane region" description="Helical" evidence="12">
    <location>
        <begin position="1946"/>
        <end position="1968"/>
    </location>
</feature>
<feature type="transmembrane region" description="Helical" evidence="12">
    <location>
        <begin position="2004"/>
        <end position="2033"/>
    </location>
</feature>
<evidence type="ECO:0000256" key="5">
    <source>
        <dbReference type="ARBA" id="ARBA00022734"/>
    </source>
</evidence>
<evidence type="ECO:0000256" key="1">
    <source>
        <dbReference type="ARBA" id="ARBA00004141"/>
    </source>
</evidence>
<feature type="region of interest" description="Disordered" evidence="11">
    <location>
        <begin position="467"/>
        <end position="595"/>
    </location>
</feature>
<dbReference type="PANTHER" id="PTHR10877:SF136">
    <property type="entry name" value="POLYCYSTIN-1-LIKE PROTEIN 3"/>
    <property type="match status" value="1"/>
</dbReference>
<keyword evidence="7 12" id="KW-0472">Membrane</keyword>
<comment type="subcellular location">
    <subcellularLocation>
        <location evidence="1">Membrane</location>
        <topology evidence="1">Multi-pass membrane protein</topology>
    </subcellularLocation>
</comment>
<dbReference type="PANTHER" id="PTHR10877">
    <property type="entry name" value="POLYCYSTIN FAMILY MEMBER"/>
    <property type="match status" value="1"/>
</dbReference>
<dbReference type="GO" id="GO:0034703">
    <property type="term" value="C:cation channel complex"/>
    <property type="evidence" value="ECO:0007669"/>
    <property type="project" value="Ensembl"/>
</dbReference>
<dbReference type="GO" id="GO:0033040">
    <property type="term" value="F:sour taste receptor activity"/>
    <property type="evidence" value="ECO:0007669"/>
    <property type="project" value="Ensembl"/>
</dbReference>
<dbReference type="GO" id="GO:0160128">
    <property type="term" value="F:pH-gated monoatomic ion channel activity"/>
    <property type="evidence" value="ECO:0007669"/>
    <property type="project" value="Ensembl"/>
</dbReference>
<evidence type="ECO:0000256" key="4">
    <source>
        <dbReference type="ARBA" id="ARBA00022729"/>
    </source>
</evidence>
<dbReference type="InterPro" id="IPR001024">
    <property type="entry name" value="PLAT/LH2_dom"/>
</dbReference>
<feature type="domain" description="PLAT" evidence="13">
    <location>
        <begin position="1076"/>
        <end position="1193"/>
    </location>
</feature>
<dbReference type="CDD" id="cd01752">
    <property type="entry name" value="PLAT_polycystin"/>
    <property type="match status" value="1"/>
</dbReference>
<evidence type="ECO:0000256" key="11">
    <source>
        <dbReference type="SAM" id="MobiDB-lite"/>
    </source>
</evidence>
<dbReference type="SMART" id="SM00308">
    <property type="entry name" value="LH2"/>
    <property type="match status" value="1"/>
</dbReference>
<dbReference type="InterPro" id="IPR001304">
    <property type="entry name" value="C-type_lectin-like"/>
</dbReference>
<feature type="compositionally biased region" description="Polar residues" evidence="11">
    <location>
        <begin position="524"/>
        <end position="548"/>
    </location>
</feature>
<feature type="transmembrane region" description="Helical" evidence="12">
    <location>
        <begin position="1032"/>
        <end position="1052"/>
    </location>
</feature>
<dbReference type="GO" id="GO:0005262">
    <property type="term" value="F:calcium channel activity"/>
    <property type="evidence" value="ECO:0007669"/>
    <property type="project" value="TreeGrafter"/>
</dbReference>
<evidence type="ECO:0000256" key="12">
    <source>
        <dbReference type="SAM" id="Phobius"/>
    </source>
</evidence>
<dbReference type="GO" id="GO:0005227">
    <property type="term" value="F:calcium-activated cation channel activity"/>
    <property type="evidence" value="ECO:0007669"/>
    <property type="project" value="Ensembl"/>
</dbReference>
<dbReference type="FunFam" id="1.10.287.70:FF:000086">
    <property type="entry name" value="Polycystic kidney disease 2"/>
    <property type="match status" value="1"/>
</dbReference>
<dbReference type="InterPro" id="IPR046338">
    <property type="entry name" value="GAIN_dom_sf"/>
</dbReference>
<dbReference type="GO" id="GO:0044325">
    <property type="term" value="F:transmembrane transporter binding"/>
    <property type="evidence" value="ECO:0007669"/>
    <property type="project" value="Ensembl"/>
</dbReference>
<dbReference type="GO" id="GO:0009986">
    <property type="term" value="C:cell surface"/>
    <property type="evidence" value="ECO:0007669"/>
    <property type="project" value="Ensembl"/>
</dbReference>
<comment type="similarity">
    <text evidence="2">Belongs to the polycystin family.</text>
</comment>
<dbReference type="SMART" id="SM00303">
    <property type="entry name" value="GPS"/>
    <property type="match status" value="1"/>
</dbReference>
<dbReference type="InterPro" id="IPR016187">
    <property type="entry name" value="CTDL_fold"/>
</dbReference>
<feature type="transmembrane region" description="Helical" evidence="12">
    <location>
        <begin position="1485"/>
        <end position="1510"/>
    </location>
</feature>
<feature type="transmembrane region" description="Helical" evidence="12">
    <location>
        <begin position="1903"/>
        <end position="1926"/>
    </location>
</feature>
<feature type="region of interest" description="Disordered" evidence="11">
    <location>
        <begin position="403"/>
        <end position="441"/>
    </location>
</feature>
<evidence type="ECO:0000256" key="7">
    <source>
        <dbReference type="ARBA" id="ARBA00023136"/>
    </source>
</evidence>